<reference evidence="7 8" key="1">
    <citation type="submission" date="2017-09" db="EMBL/GenBank/DDBJ databases">
        <title>Depth-based differentiation of microbial function through sediment-hosted aquifers and enrichment of novel symbionts in the deep terrestrial subsurface.</title>
        <authorList>
            <person name="Probst A.J."/>
            <person name="Ladd B."/>
            <person name="Jarett J.K."/>
            <person name="Geller-Mcgrath D.E."/>
            <person name="Sieber C.M."/>
            <person name="Emerson J.B."/>
            <person name="Anantharaman K."/>
            <person name="Thomas B.C."/>
            <person name="Malmstrom R."/>
            <person name="Stieglmeier M."/>
            <person name="Klingl A."/>
            <person name="Woyke T."/>
            <person name="Ryan C.M."/>
            <person name="Banfield J.F."/>
        </authorList>
    </citation>
    <scope>NUCLEOTIDE SEQUENCE [LARGE SCALE GENOMIC DNA]</scope>
    <source>
        <strain evidence="7">CG10_big_fil_rev_8_21_14_0_10_36_16</strain>
    </source>
</reference>
<feature type="transmembrane region" description="Helical" evidence="5">
    <location>
        <begin position="224"/>
        <end position="241"/>
    </location>
</feature>
<feature type="domain" description="O-antigen ligase-related" evidence="6">
    <location>
        <begin position="232"/>
        <end position="380"/>
    </location>
</feature>
<dbReference type="Pfam" id="PF04932">
    <property type="entry name" value="Wzy_C"/>
    <property type="match status" value="1"/>
</dbReference>
<accession>A0A2J0Q847</accession>
<dbReference type="PANTHER" id="PTHR37422">
    <property type="entry name" value="TEICHURONIC ACID BIOSYNTHESIS PROTEIN TUAE"/>
    <property type="match status" value="1"/>
</dbReference>
<keyword evidence="2 5" id="KW-0812">Transmembrane</keyword>
<organism evidence="7 8">
    <name type="scientific">Candidatus Yanofskybacteria bacterium CG10_big_fil_rev_8_21_14_0_10_36_16</name>
    <dbReference type="NCBI Taxonomy" id="1975096"/>
    <lineage>
        <taxon>Bacteria</taxon>
        <taxon>Candidatus Yanofskyibacteriota</taxon>
    </lineage>
</organism>
<evidence type="ECO:0000256" key="2">
    <source>
        <dbReference type="ARBA" id="ARBA00022692"/>
    </source>
</evidence>
<feature type="transmembrane region" description="Helical" evidence="5">
    <location>
        <begin position="247"/>
        <end position="266"/>
    </location>
</feature>
<dbReference type="InterPro" id="IPR051533">
    <property type="entry name" value="WaaL-like"/>
</dbReference>
<feature type="transmembrane region" description="Helical" evidence="5">
    <location>
        <begin position="122"/>
        <end position="144"/>
    </location>
</feature>
<dbReference type="AlphaFoldDB" id="A0A2J0Q847"/>
<feature type="transmembrane region" description="Helical" evidence="5">
    <location>
        <begin position="12"/>
        <end position="31"/>
    </location>
</feature>
<evidence type="ECO:0000256" key="3">
    <source>
        <dbReference type="ARBA" id="ARBA00022989"/>
    </source>
</evidence>
<feature type="transmembrane region" description="Helical" evidence="5">
    <location>
        <begin position="278"/>
        <end position="299"/>
    </location>
</feature>
<gene>
    <name evidence="7" type="ORF">COV29_01045</name>
</gene>
<keyword evidence="3 5" id="KW-1133">Transmembrane helix</keyword>
<protein>
    <recommendedName>
        <fullName evidence="6">O-antigen ligase-related domain-containing protein</fullName>
    </recommendedName>
</protein>
<name>A0A2J0Q847_9BACT</name>
<dbReference type="Proteomes" id="UP000228496">
    <property type="component" value="Unassembled WGS sequence"/>
</dbReference>
<feature type="transmembrane region" description="Helical" evidence="5">
    <location>
        <begin position="73"/>
        <end position="91"/>
    </location>
</feature>
<dbReference type="InterPro" id="IPR007016">
    <property type="entry name" value="O-antigen_ligase-rel_domated"/>
</dbReference>
<feature type="transmembrane region" description="Helical" evidence="5">
    <location>
        <begin position="43"/>
        <end position="61"/>
    </location>
</feature>
<evidence type="ECO:0000313" key="8">
    <source>
        <dbReference type="Proteomes" id="UP000228496"/>
    </source>
</evidence>
<evidence type="ECO:0000256" key="5">
    <source>
        <dbReference type="SAM" id="Phobius"/>
    </source>
</evidence>
<dbReference type="EMBL" id="PCXQ01000003">
    <property type="protein sequence ID" value="PJE51324.1"/>
    <property type="molecule type" value="Genomic_DNA"/>
</dbReference>
<comment type="caution">
    <text evidence="7">The sequence shown here is derived from an EMBL/GenBank/DDBJ whole genome shotgun (WGS) entry which is preliminary data.</text>
</comment>
<evidence type="ECO:0000256" key="1">
    <source>
        <dbReference type="ARBA" id="ARBA00004141"/>
    </source>
</evidence>
<keyword evidence="4 5" id="KW-0472">Membrane</keyword>
<feature type="transmembrane region" description="Helical" evidence="5">
    <location>
        <begin position="97"/>
        <end position="115"/>
    </location>
</feature>
<evidence type="ECO:0000313" key="7">
    <source>
        <dbReference type="EMBL" id="PJE51324.1"/>
    </source>
</evidence>
<evidence type="ECO:0000259" key="6">
    <source>
        <dbReference type="Pfam" id="PF04932"/>
    </source>
</evidence>
<feature type="transmembrane region" description="Helical" evidence="5">
    <location>
        <begin position="400"/>
        <end position="418"/>
    </location>
</feature>
<comment type="subcellular location">
    <subcellularLocation>
        <location evidence="1">Membrane</location>
        <topology evidence="1">Multi-pass membrane protein</topology>
    </subcellularLocation>
</comment>
<feature type="transmembrane region" description="Helical" evidence="5">
    <location>
        <begin position="364"/>
        <end position="388"/>
    </location>
</feature>
<dbReference type="GO" id="GO:0016020">
    <property type="term" value="C:membrane"/>
    <property type="evidence" value="ECO:0007669"/>
    <property type="project" value="UniProtKB-SubCell"/>
</dbReference>
<feature type="transmembrane region" description="Helical" evidence="5">
    <location>
        <begin position="430"/>
        <end position="447"/>
    </location>
</feature>
<dbReference type="PANTHER" id="PTHR37422:SF13">
    <property type="entry name" value="LIPOPOLYSACCHARIDE BIOSYNTHESIS PROTEIN PA4999-RELATED"/>
    <property type="match status" value="1"/>
</dbReference>
<feature type="transmembrane region" description="Helical" evidence="5">
    <location>
        <begin position="193"/>
        <end position="212"/>
    </location>
</feature>
<sequence>MRFRINSQNLEKALFYLLLFAIPFEIKKHLWSWGRFNVEWTSGFLWVSDLLIIGLLILWLVRSKFKFRLKPDLIEVCLLAFFIISGLSIFIASIKPIAIFQFVKLAEFIGLFFYIRYNFEKVFYFVPSLMTLVFSGFIQAFIAISQSVTQGVLGLKYFGEPVFKSLDTIGVAVFYSEGVKFLRAYGTTPHPNVLAAFLFFGIFSFYWLYLTGYKETSEIWHKKIYEYGILAVYAIMLLAFFSTFSRIIIGFWALGVTAHIVIILTYKKFGNFRKHAQTHIYQLVVVTGIVAGLFSLVYWPQLMSRINVSIEEEAITHRVRYNHVAGDISNDRPLLGIGLGQFVPEFMEREPNMHYNFYQPVHNIYLLILSETGYFGFLFLAVFLFVGFKKFIRSLDFTKVYHYSFVIFVVTVLAFGIFDHFTWTLQMGRLMLWITLGFISAIVLQNIRYKKRIKN</sequence>
<proteinExistence type="predicted"/>
<evidence type="ECO:0000256" key="4">
    <source>
        <dbReference type="ARBA" id="ARBA00023136"/>
    </source>
</evidence>